<dbReference type="PROSITE" id="PS00018">
    <property type="entry name" value="EF_HAND_1"/>
    <property type="match status" value="1"/>
</dbReference>
<sequence>MISKPHSAWPTPLHYLALTSLGITPLVAGPIVMTGTGSYSQDFNSLPASGATRWNDDSTLEGWYADRRTSPFDLFSGTGSSNSPQFYNFGTSQSTDRALGSVASTSAGSHAYGVLFQNNSGTTLVINSVSYTGEQWRNGGNDTAQTLEFSYYRNYNIINTTDYANELPFGWISHQGLSFTSPIAVANTLTLDGNADENRTEISSNPGISVADGEYVMLRWIDVNDSGNDHGLGIDDLHVTWIDEAAVDDDYNVWAAATGAVQGEDGDDDGDGLLNSYEYAFGLNPLSADSPSPMTTALSRTDGTFHFTRRTQTLTNLTYTVYTSTTLEEGDWTADPGATLAVVSSQDDIEEVEVTLSGELPLEQSELFVRVVAE</sequence>
<dbReference type="InterPro" id="IPR018247">
    <property type="entry name" value="EF_Hand_1_Ca_BS"/>
</dbReference>
<dbReference type="EMBL" id="BMXI01000018">
    <property type="protein sequence ID" value="GHC64662.1"/>
    <property type="molecule type" value="Genomic_DNA"/>
</dbReference>
<proteinExistence type="predicted"/>
<dbReference type="RefSeq" id="WP_189573115.1">
    <property type="nucleotide sequence ID" value="NZ_BMXI01000018.1"/>
</dbReference>
<protein>
    <recommendedName>
        <fullName evidence="3">Calx-beta domain-containing protein</fullName>
    </recommendedName>
</protein>
<keyword evidence="2" id="KW-1185">Reference proteome</keyword>
<name>A0A918TYH4_9BACT</name>
<evidence type="ECO:0008006" key="3">
    <source>
        <dbReference type="Google" id="ProtNLM"/>
    </source>
</evidence>
<accession>A0A918TYH4</accession>
<dbReference type="Proteomes" id="UP000644507">
    <property type="component" value="Unassembled WGS sequence"/>
</dbReference>
<comment type="caution">
    <text evidence="1">The sequence shown here is derived from an EMBL/GenBank/DDBJ whole genome shotgun (WGS) entry which is preliminary data.</text>
</comment>
<evidence type="ECO:0000313" key="2">
    <source>
        <dbReference type="Proteomes" id="UP000644507"/>
    </source>
</evidence>
<reference evidence="1" key="1">
    <citation type="journal article" date="2014" name="Int. J. Syst. Evol. Microbiol.">
        <title>Complete genome sequence of Corynebacterium casei LMG S-19264T (=DSM 44701T), isolated from a smear-ripened cheese.</title>
        <authorList>
            <consortium name="US DOE Joint Genome Institute (JGI-PGF)"/>
            <person name="Walter F."/>
            <person name="Albersmeier A."/>
            <person name="Kalinowski J."/>
            <person name="Ruckert C."/>
        </authorList>
    </citation>
    <scope>NUCLEOTIDE SEQUENCE</scope>
    <source>
        <strain evidence="1">KCTC 12988</strain>
    </source>
</reference>
<gene>
    <name evidence="1" type="ORF">GCM10007100_35370</name>
</gene>
<dbReference type="AlphaFoldDB" id="A0A918TYH4"/>
<organism evidence="1 2">
    <name type="scientific">Roseibacillus persicicus</name>
    <dbReference type="NCBI Taxonomy" id="454148"/>
    <lineage>
        <taxon>Bacteria</taxon>
        <taxon>Pseudomonadati</taxon>
        <taxon>Verrucomicrobiota</taxon>
        <taxon>Verrucomicrobiia</taxon>
        <taxon>Verrucomicrobiales</taxon>
        <taxon>Verrucomicrobiaceae</taxon>
        <taxon>Roseibacillus</taxon>
    </lineage>
</organism>
<reference evidence="1" key="2">
    <citation type="submission" date="2020-09" db="EMBL/GenBank/DDBJ databases">
        <authorList>
            <person name="Sun Q."/>
            <person name="Kim S."/>
        </authorList>
    </citation>
    <scope>NUCLEOTIDE SEQUENCE</scope>
    <source>
        <strain evidence="1">KCTC 12988</strain>
    </source>
</reference>
<evidence type="ECO:0000313" key="1">
    <source>
        <dbReference type="EMBL" id="GHC64662.1"/>
    </source>
</evidence>